<evidence type="ECO:0000313" key="3">
    <source>
        <dbReference type="Proteomes" id="UP000480246"/>
    </source>
</evidence>
<reference evidence="2 3" key="1">
    <citation type="submission" date="2019-10" db="EMBL/GenBank/DDBJ databases">
        <title>Gracilibacillus sp. nov. isolated from rice seeds.</title>
        <authorList>
            <person name="He S."/>
        </authorList>
    </citation>
    <scope>NUCLEOTIDE SEQUENCE [LARGE SCALE GENOMIC DNA]</scope>
    <source>
        <strain evidence="2 3">TD8</strain>
    </source>
</reference>
<gene>
    <name evidence="2" type="ORF">F9U64_01195</name>
</gene>
<proteinExistence type="predicted"/>
<organism evidence="2 3">
    <name type="scientific">Gracilibacillus oryzae</name>
    <dbReference type="NCBI Taxonomy" id="1672701"/>
    <lineage>
        <taxon>Bacteria</taxon>
        <taxon>Bacillati</taxon>
        <taxon>Bacillota</taxon>
        <taxon>Bacilli</taxon>
        <taxon>Bacillales</taxon>
        <taxon>Bacillaceae</taxon>
        <taxon>Gracilibacillus</taxon>
    </lineage>
</organism>
<dbReference type="OrthoDB" id="8612906at2"/>
<dbReference type="RefSeq" id="WP_153400947.1">
    <property type="nucleotide sequence ID" value="NZ_ML762424.1"/>
</dbReference>
<dbReference type="EMBL" id="WEID01000005">
    <property type="protein sequence ID" value="KAB8139269.1"/>
    <property type="molecule type" value="Genomic_DNA"/>
</dbReference>
<dbReference type="AlphaFoldDB" id="A0A7C8GX11"/>
<comment type="caution">
    <text evidence="2">The sequence shown here is derived from an EMBL/GenBank/DDBJ whole genome shotgun (WGS) entry which is preliminary data.</text>
</comment>
<evidence type="ECO:0000313" key="2">
    <source>
        <dbReference type="EMBL" id="KAB8139269.1"/>
    </source>
</evidence>
<keyword evidence="3" id="KW-1185">Reference proteome</keyword>
<protein>
    <submittedName>
        <fullName evidence="2">Uncharacterized protein</fullName>
    </submittedName>
</protein>
<evidence type="ECO:0000256" key="1">
    <source>
        <dbReference type="SAM" id="MobiDB-lite"/>
    </source>
</evidence>
<accession>A0A7C8GX11</accession>
<feature type="region of interest" description="Disordered" evidence="1">
    <location>
        <begin position="167"/>
        <end position="189"/>
    </location>
</feature>
<name>A0A7C8GX11_9BACI</name>
<sequence>MALQIKDDNNIPQLVKIIHEMKSKQVEIGVFGDDDEHMVMVASVNEFGMDIKPKKSKYLTIPANKKAKGKSAGDFNNLFFIETENGNGLLAKEKGKDQIEVYFVLVKSVTIPERSFIRSTYDEEENKLVRLADRLLVQVLEGNLTVENYYGRIGEYLISKIQATMKNMSSPPNSGATSEAKGSSNPLIDTGRLRQSITWRVTNV</sequence>
<dbReference type="Proteomes" id="UP000480246">
    <property type="component" value="Unassembled WGS sequence"/>
</dbReference>